<dbReference type="HOGENOM" id="CLU_092870_0_0_1"/>
<organism evidence="1 2">
    <name type="scientific">Mixia osmundae (strain CBS 9802 / IAM 14324 / JCM 22182 / KY 12970)</name>
    <dbReference type="NCBI Taxonomy" id="764103"/>
    <lineage>
        <taxon>Eukaryota</taxon>
        <taxon>Fungi</taxon>
        <taxon>Dikarya</taxon>
        <taxon>Basidiomycota</taxon>
        <taxon>Pucciniomycotina</taxon>
        <taxon>Mixiomycetes</taxon>
        <taxon>Mixiales</taxon>
        <taxon>Mixiaceae</taxon>
        <taxon>Mixia</taxon>
    </lineage>
</organism>
<dbReference type="Proteomes" id="UP000009131">
    <property type="component" value="Unassembled WGS sequence"/>
</dbReference>
<accession>G7DYI9</accession>
<evidence type="ECO:0000313" key="1">
    <source>
        <dbReference type="EMBL" id="GAA95649.1"/>
    </source>
</evidence>
<gene>
    <name evidence="1" type="primary">Mo02305</name>
    <name evidence="1" type="ORF">E5Q_02305</name>
</gene>
<comment type="caution">
    <text evidence="1">The sequence shown here is derived from an EMBL/GenBank/DDBJ whole genome shotgun (WGS) entry which is preliminary data.</text>
</comment>
<sequence length="186" mass="20481">MLLSSWTHTPKPRFEKRYPLSSLPSSRVAVHFNARVALSDELLSSISAGVLNRLEHTAVRPISIRHVEMRAIRSAGTFIAARIQLTSAPNETAYDRESRCIRSLIDPSKPILRSMIANAVVTAATLTPAALDAMDNNDPMMAANISAAFSDISDNTAKQAIHEAILDLLDAHWTEPTEEIKSRKPR</sequence>
<reference evidence="1 2" key="1">
    <citation type="journal article" date="2011" name="J. Gen. Appl. Microbiol.">
        <title>Draft genome sequencing of the enigmatic basidiomycete Mixia osmundae.</title>
        <authorList>
            <person name="Nishida H."/>
            <person name="Nagatsuka Y."/>
            <person name="Sugiyama J."/>
        </authorList>
    </citation>
    <scope>NUCLEOTIDE SEQUENCE [LARGE SCALE GENOMIC DNA]</scope>
    <source>
        <strain evidence="2">CBS 9802 / IAM 14324 / JCM 22182 / KY 12970</strain>
    </source>
</reference>
<evidence type="ECO:0000313" key="2">
    <source>
        <dbReference type="Proteomes" id="UP000009131"/>
    </source>
</evidence>
<protein>
    <submittedName>
        <fullName evidence="1">Uncharacterized protein</fullName>
    </submittedName>
</protein>
<keyword evidence="2" id="KW-1185">Reference proteome</keyword>
<dbReference type="AlphaFoldDB" id="G7DYI9"/>
<proteinExistence type="predicted"/>
<name>G7DYI9_MIXOS</name>
<dbReference type="InParanoid" id="G7DYI9"/>
<dbReference type="EMBL" id="BABT02000062">
    <property type="protein sequence ID" value="GAA95649.1"/>
    <property type="molecule type" value="Genomic_DNA"/>
</dbReference>
<reference evidence="1 2" key="2">
    <citation type="journal article" date="2012" name="Open Biol.">
        <title>Characteristics of nucleosomes and linker DNA regions on the genome of the basidiomycete Mixia osmundae revealed by mono- and dinucleosome mapping.</title>
        <authorList>
            <person name="Nishida H."/>
            <person name="Kondo S."/>
            <person name="Matsumoto T."/>
            <person name="Suzuki Y."/>
            <person name="Yoshikawa H."/>
            <person name="Taylor T.D."/>
            <person name="Sugiyama J."/>
        </authorList>
    </citation>
    <scope>NUCLEOTIDE SEQUENCE [LARGE SCALE GENOMIC DNA]</scope>
    <source>
        <strain evidence="2">CBS 9802 / IAM 14324 / JCM 22182 / KY 12970</strain>
    </source>
</reference>